<dbReference type="EMBL" id="JEMT01017077">
    <property type="protein sequence ID" value="EXX68903.1"/>
    <property type="molecule type" value="Genomic_DNA"/>
</dbReference>
<dbReference type="HOGENOM" id="CLU_1326998_0_0_1"/>
<evidence type="ECO:0000256" key="1">
    <source>
        <dbReference type="ARBA" id="ARBA00004340"/>
    </source>
</evidence>
<dbReference type="Pfam" id="PF20147">
    <property type="entry name" value="Crinkler"/>
    <property type="match status" value="1"/>
</dbReference>
<keyword evidence="7" id="KW-1185">Reference proteome</keyword>
<evidence type="ECO:0000256" key="2">
    <source>
        <dbReference type="ARBA" id="ARBA00004613"/>
    </source>
</evidence>
<dbReference type="GO" id="GO:0043657">
    <property type="term" value="C:host cell"/>
    <property type="evidence" value="ECO:0007669"/>
    <property type="project" value="UniProtKB-SubCell"/>
</dbReference>
<name>A0A015MQ42_RHIIW</name>
<accession>A0A015MQ42</accession>
<feature type="region of interest" description="Disordered" evidence="4">
    <location>
        <begin position="137"/>
        <end position="207"/>
    </location>
</feature>
<reference evidence="6 7" key="1">
    <citation type="submission" date="2014-02" db="EMBL/GenBank/DDBJ databases">
        <title>Single nucleus genome sequencing reveals high similarity among nuclei of an endomycorrhizal fungus.</title>
        <authorList>
            <person name="Lin K."/>
            <person name="Geurts R."/>
            <person name="Zhang Z."/>
            <person name="Limpens E."/>
            <person name="Saunders D.G."/>
            <person name="Mu D."/>
            <person name="Pang E."/>
            <person name="Cao H."/>
            <person name="Cha H."/>
            <person name="Lin T."/>
            <person name="Zhou Q."/>
            <person name="Shang Y."/>
            <person name="Li Y."/>
            <person name="Ivanov S."/>
            <person name="Sharma T."/>
            <person name="Velzen R.V."/>
            <person name="Ruijter N.D."/>
            <person name="Aanen D.K."/>
            <person name="Win J."/>
            <person name="Kamoun S."/>
            <person name="Bisseling T."/>
            <person name="Huang S."/>
        </authorList>
    </citation>
    <scope>NUCLEOTIDE SEQUENCE [LARGE SCALE GENOMIC DNA]</scope>
    <source>
        <strain evidence="7">DAOM197198w</strain>
    </source>
</reference>
<keyword evidence="3" id="KW-0964">Secreted</keyword>
<organism evidence="6 7">
    <name type="scientific">Rhizophagus irregularis (strain DAOM 197198w)</name>
    <name type="common">Glomus intraradices</name>
    <dbReference type="NCBI Taxonomy" id="1432141"/>
    <lineage>
        <taxon>Eukaryota</taxon>
        <taxon>Fungi</taxon>
        <taxon>Fungi incertae sedis</taxon>
        <taxon>Mucoromycota</taxon>
        <taxon>Glomeromycotina</taxon>
        <taxon>Glomeromycetes</taxon>
        <taxon>Glomerales</taxon>
        <taxon>Glomeraceae</taxon>
        <taxon>Rhizophagus</taxon>
    </lineage>
</organism>
<sequence>MGLPVYKEMAESTKITLNCVVKENPIEGQFRIKIDGNDFICDLREAIRENQRGTFEYGSLGIKLWSVDIDLGNNRAVLEQLQNADSTVESVTGGIRIMEGFRKIRLHFNNPDPNKIHLVVQAVQNWCDVCDKGSASKKTLNKHKESNTHDKMLDRERKAKNPPSDPGSDVEGFHDYDEGNGDNSISLTSNDITAFNDEIENLGPGRL</sequence>
<gene>
    <name evidence="6" type="ORF">RirG_100720</name>
</gene>
<dbReference type="GO" id="GO:0005576">
    <property type="term" value="C:extracellular region"/>
    <property type="evidence" value="ECO:0007669"/>
    <property type="project" value="UniProtKB-SubCell"/>
</dbReference>
<evidence type="ECO:0000256" key="3">
    <source>
        <dbReference type="ARBA" id="ARBA00022525"/>
    </source>
</evidence>
<dbReference type="OrthoDB" id="2311354at2759"/>
<dbReference type="Proteomes" id="UP000022910">
    <property type="component" value="Unassembled WGS sequence"/>
</dbReference>
<feature type="compositionally biased region" description="Polar residues" evidence="4">
    <location>
        <begin position="181"/>
        <end position="193"/>
    </location>
</feature>
<evidence type="ECO:0000256" key="4">
    <source>
        <dbReference type="SAM" id="MobiDB-lite"/>
    </source>
</evidence>
<proteinExistence type="predicted"/>
<feature type="domain" description="Crinkler effector protein N-terminal" evidence="5">
    <location>
        <begin position="15"/>
        <end position="121"/>
    </location>
</feature>
<protein>
    <recommendedName>
        <fullName evidence="5">Crinkler effector protein N-terminal domain-containing protein</fullName>
    </recommendedName>
</protein>
<evidence type="ECO:0000313" key="7">
    <source>
        <dbReference type="Proteomes" id="UP000022910"/>
    </source>
</evidence>
<comment type="caution">
    <text evidence="6">The sequence shown here is derived from an EMBL/GenBank/DDBJ whole genome shotgun (WGS) entry which is preliminary data.</text>
</comment>
<dbReference type="InterPro" id="IPR045379">
    <property type="entry name" value="Crinkler_N"/>
</dbReference>
<comment type="subcellular location">
    <subcellularLocation>
        <location evidence="1">Host cell</location>
    </subcellularLocation>
    <subcellularLocation>
        <location evidence="2">Secreted</location>
    </subcellularLocation>
</comment>
<evidence type="ECO:0000259" key="5">
    <source>
        <dbReference type="Pfam" id="PF20147"/>
    </source>
</evidence>
<dbReference type="AlphaFoldDB" id="A0A015MQ42"/>
<feature type="compositionally biased region" description="Basic and acidic residues" evidence="4">
    <location>
        <begin position="142"/>
        <end position="159"/>
    </location>
</feature>
<evidence type="ECO:0000313" key="6">
    <source>
        <dbReference type="EMBL" id="EXX68903.1"/>
    </source>
</evidence>